<proteinExistence type="inferred from homology"/>
<dbReference type="Ensembl" id="ENSOANT00000055196.1">
    <property type="protein sequence ID" value="ENSOANP00000038661.1"/>
    <property type="gene ID" value="ENSOANG00000043618.1"/>
</dbReference>
<protein>
    <submittedName>
        <fullName evidence="8">Potassium voltage-gated channel subfamily E regulatory subunit 4</fullName>
    </submittedName>
</protein>
<comment type="similarity">
    <text evidence="2">Belongs to the potassium channel KCNE family.</text>
</comment>
<reference evidence="8" key="3">
    <citation type="submission" date="2025-09" db="UniProtKB">
        <authorList>
            <consortium name="Ensembl"/>
        </authorList>
    </citation>
    <scope>IDENTIFICATION</scope>
    <source>
        <strain evidence="8">Glennie</strain>
    </source>
</reference>
<dbReference type="GO" id="GO:0086011">
    <property type="term" value="P:membrane repolarization during action potential"/>
    <property type="evidence" value="ECO:0000318"/>
    <property type="project" value="GO_Central"/>
</dbReference>
<dbReference type="Proteomes" id="UP000002279">
    <property type="component" value="Chromosome 7"/>
</dbReference>
<dbReference type="InterPro" id="IPR000369">
    <property type="entry name" value="K_chnl_KCNE"/>
</dbReference>
<reference evidence="8 9" key="1">
    <citation type="journal article" date="2008" name="Nature">
        <title>Genome analysis of the platypus reveals unique signatures of evolution.</title>
        <authorList>
            <person name="Warren W.C."/>
            <person name="Hillier L.W."/>
            <person name="Marshall Graves J.A."/>
            <person name="Birney E."/>
            <person name="Ponting C.P."/>
            <person name="Grutzner F."/>
            <person name="Belov K."/>
            <person name="Miller W."/>
            <person name="Clarke L."/>
            <person name="Chinwalla A.T."/>
            <person name="Yang S.P."/>
            <person name="Heger A."/>
            <person name="Locke D.P."/>
            <person name="Miethke P."/>
            <person name="Waters P.D."/>
            <person name="Veyrunes F."/>
            <person name="Fulton L."/>
            <person name="Fulton B."/>
            <person name="Graves T."/>
            <person name="Wallis J."/>
            <person name="Puente X.S."/>
            <person name="Lopez-Otin C."/>
            <person name="Ordonez G.R."/>
            <person name="Eichler E.E."/>
            <person name="Chen L."/>
            <person name="Cheng Z."/>
            <person name="Deakin J.E."/>
            <person name="Alsop A."/>
            <person name="Thompson K."/>
            <person name="Kirby P."/>
            <person name="Papenfuss A.T."/>
            <person name="Wakefield M.J."/>
            <person name="Olender T."/>
            <person name="Lancet D."/>
            <person name="Huttley G.A."/>
            <person name="Smit A.F."/>
            <person name="Pask A."/>
            <person name="Temple-Smith P."/>
            <person name="Batzer M.A."/>
            <person name="Walker J.A."/>
            <person name="Konkel M.K."/>
            <person name="Harris R.S."/>
            <person name="Whittington C.M."/>
            <person name="Wong E.S."/>
            <person name="Gemmell N.J."/>
            <person name="Buschiazzo E."/>
            <person name="Vargas Jentzsch I.M."/>
            <person name="Merkel A."/>
            <person name="Schmitz J."/>
            <person name="Zemann A."/>
            <person name="Churakov G."/>
            <person name="Kriegs J.O."/>
            <person name="Brosius J."/>
            <person name="Murchison E.P."/>
            <person name="Sachidanandam R."/>
            <person name="Smith C."/>
            <person name="Hannon G.J."/>
            <person name="Tsend-Ayush E."/>
            <person name="McMillan D."/>
            <person name="Attenborough R."/>
            <person name="Rens W."/>
            <person name="Ferguson-Smith M."/>
            <person name="Lefevre C.M."/>
            <person name="Sharp J.A."/>
            <person name="Nicholas K.R."/>
            <person name="Ray D.A."/>
            <person name="Kube M."/>
            <person name="Reinhardt R."/>
            <person name="Pringle T.H."/>
            <person name="Taylor J."/>
            <person name="Jones R.C."/>
            <person name="Nixon B."/>
            <person name="Dacheux J.L."/>
            <person name="Niwa H."/>
            <person name="Sekita Y."/>
            <person name="Huang X."/>
            <person name="Stark A."/>
            <person name="Kheradpour P."/>
            <person name="Kellis M."/>
            <person name="Flicek P."/>
            <person name="Chen Y."/>
            <person name="Webber C."/>
            <person name="Hardison R."/>
            <person name="Nelson J."/>
            <person name="Hallsworth-Pepin K."/>
            <person name="Delehaunty K."/>
            <person name="Markovic C."/>
            <person name="Minx P."/>
            <person name="Feng Y."/>
            <person name="Kremitzki C."/>
            <person name="Mitreva M."/>
            <person name="Glasscock J."/>
            <person name="Wylie T."/>
            <person name="Wohldmann P."/>
            <person name="Thiru P."/>
            <person name="Nhan M.N."/>
            <person name="Pohl C.S."/>
            <person name="Smith S.M."/>
            <person name="Hou S."/>
            <person name="Nefedov M."/>
            <person name="de Jong P.J."/>
            <person name="Renfree M.B."/>
            <person name="Mardis E.R."/>
            <person name="Wilson R.K."/>
        </authorList>
    </citation>
    <scope>NUCLEOTIDE SEQUENCE [LARGE SCALE GENOMIC DNA]</scope>
    <source>
        <strain evidence="8 9">Glennie</strain>
    </source>
</reference>
<feature type="region of interest" description="Disordered" evidence="6">
    <location>
        <begin position="132"/>
        <end position="177"/>
    </location>
</feature>
<dbReference type="PANTHER" id="PTHR15282">
    <property type="entry name" value="POTASSIUM VOLTAGE-GATED CHANNEL SUBFAMILY E MEMBER 1, 3"/>
    <property type="match status" value="1"/>
</dbReference>
<keyword evidence="4 7" id="KW-1133">Transmembrane helix</keyword>
<name>A0A6I8NCA9_ORNAN</name>
<dbReference type="GO" id="GO:0015459">
    <property type="term" value="F:potassium channel regulator activity"/>
    <property type="evidence" value="ECO:0000318"/>
    <property type="project" value="GO_Central"/>
</dbReference>
<dbReference type="FunCoup" id="A0A6I8NCA9">
    <property type="interactions" value="6"/>
</dbReference>
<dbReference type="GO" id="GO:0098915">
    <property type="term" value="P:membrane repolarization during ventricular cardiac muscle cell action potential"/>
    <property type="evidence" value="ECO:0007669"/>
    <property type="project" value="GOC"/>
</dbReference>
<evidence type="ECO:0000256" key="2">
    <source>
        <dbReference type="ARBA" id="ARBA00005688"/>
    </source>
</evidence>
<dbReference type="OMA" id="SPDVHFT"/>
<gene>
    <name evidence="8" type="primary">KCNE4</name>
</gene>
<dbReference type="GO" id="GO:0060307">
    <property type="term" value="P:regulation of ventricular cardiac muscle cell membrane repolarization"/>
    <property type="evidence" value="ECO:0000318"/>
    <property type="project" value="GO_Central"/>
</dbReference>
<evidence type="ECO:0000313" key="9">
    <source>
        <dbReference type="Proteomes" id="UP000002279"/>
    </source>
</evidence>
<reference evidence="8" key="2">
    <citation type="submission" date="2025-08" db="UniProtKB">
        <authorList>
            <consortium name="Ensembl"/>
        </authorList>
    </citation>
    <scope>IDENTIFICATION</scope>
    <source>
        <strain evidence="8">Glennie</strain>
    </source>
</reference>
<dbReference type="Bgee" id="ENSOANG00000043618">
    <property type="expression patterns" value="Expressed in endometrium and 7 other cell types or tissues"/>
</dbReference>
<evidence type="ECO:0000256" key="3">
    <source>
        <dbReference type="ARBA" id="ARBA00022692"/>
    </source>
</evidence>
<comment type="subcellular location">
    <subcellularLocation>
        <location evidence="1">Membrane</location>
        <topology evidence="1">Single-pass membrane protein</topology>
    </subcellularLocation>
</comment>
<keyword evidence="9" id="KW-1185">Reference proteome</keyword>
<feature type="compositionally biased region" description="Polar residues" evidence="6">
    <location>
        <begin position="157"/>
        <end position="171"/>
    </location>
</feature>
<dbReference type="PRINTS" id="PR00168">
    <property type="entry name" value="KCNECHANNEL"/>
</dbReference>
<feature type="transmembrane region" description="Helical" evidence="7">
    <location>
        <begin position="43"/>
        <end position="65"/>
    </location>
</feature>
<dbReference type="GO" id="GO:0005249">
    <property type="term" value="F:voltage-gated potassium channel activity"/>
    <property type="evidence" value="ECO:0007669"/>
    <property type="project" value="InterPro"/>
</dbReference>
<dbReference type="GO" id="GO:0044325">
    <property type="term" value="F:transmembrane transporter binding"/>
    <property type="evidence" value="ECO:0000318"/>
    <property type="project" value="GO_Central"/>
</dbReference>
<dbReference type="GO" id="GO:0008076">
    <property type="term" value="C:voltage-gated potassium channel complex"/>
    <property type="evidence" value="ECO:0000318"/>
    <property type="project" value="GO_Central"/>
</dbReference>
<dbReference type="GO" id="GO:0086005">
    <property type="term" value="P:ventricular cardiac muscle cell action potential"/>
    <property type="evidence" value="ECO:0000318"/>
    <property type="project" value="GO_Central"/>
</dbReference>
<keyword evidence="5 7" id="KW-0472">Membrane</keyword>
<dbReference type="InParanoid" id="A0A6I8NCA9"/>
<evidence type="ECO:0000256" key="6">
    <source>
        <dbReference type="SAM" id="MobiDB-lite"/>
    </source>
</evidence>
<sequence length="177" mass="19611">MFQIPLEPSWPARTLKVKMNMTNSTQNIPAQPSQQSSGSGNEYFYILIVMSFYGIFLIGIMLGYVKSKRKEPKSSLLLLYQDEERLWGEAMKPLPVVPGRRVAQVPMMLSMLQDSVVPPWSCAICLMEGGSVSSESSSPDVHLTIQEEVPDDEMGETSETPLNESSEGSSDNIHHAS</sequence>
<evidence type="ECO:0000256" key="4">
    <source>
        <dbReference type="ARBA" id="ARBA00022989"/>
    </source>
</evidence>
<organism evidence="8 9">
    <name type="scientific">Ornithorhynchus anatinus</name>
    <name type="common">Duckbill platypus</name>
    <dbReference type="NCBI Taxonomy" id="9258"/>
    <lineage>
        <taxon>Eukaryota</taxon>
        <taxon>Metazoa</taxon>
        <taxon>Chordata</taxon>
        <taxon>Craniata</taxon>
        <taxon>Vertebrata</taxon>
        <taxon>Euteleostomi</taxon>
        <taxon>Mammalia</taxon>
        <taxon>Monotremata</taxon>
        <taxon>Ornithorhynchidae</taxon>
        <taxon>Ornithorhynchus</taxon>
    </lineage>
</organism>
<dbReference type="GeneTree" id="ENSGT00390000013776"/>
<keyword evidence="3 7" id="KW-0812">Transmembrane</keyword>
<dbReference type="AlphaFoldDB" id="A0A6I8NCA9"/>
<dbReference type="Pfam" id="PF02060">
    <property type="entry name" value="ISK_Channel"/>
    <property type="match status" value="1"/>
</dbReference>
<dbReference type="GO" id="GO:0086091">
    <property type="term" value="P:regulation of heart rate by cardiac conduction"/>
    <property type="evidence" value="ECO:0000318"/>
    <property type="project" value="GO_Central"/>
</dbReference>
<dbReference type="PANTHER" id="PTHR15282:SF9">
    <property type="entry name" value="POTASSIUM VOLTAGE-GATED CHANNEL SUBFAMILY E MEMBER 4"/>
    <property type="match status" value="1"/>
</dbReference>
<evidence type="ECO:0000256" key="7">
    <source>
        <dbReference type="SAM" id="Phobius"/>
    </source>
</evidence>
<evidence type="ECO:0000256" key="5">
    <source>
        <dbReference type="ARBA" id="ARBA00023136"/>
    </source>
</evidence>
<evidence type="ECO:0000313" key="8">
    <source>
        <dbReference type="Ensembl" id="ENSOANP00000038661.1"/>
    </source>
</evidence>
<accession>A0A6I8NCA9</accession>
<dbReference type="GO" id="GO:0097623">
    <property type="term" value="P:potassium ion export across plasma membrane"/>
    <property type="evidence" value="ECO:0000318"/>
    <property type="project" value="GO_Central"/>
</dbReference>
<evidence type="ECO:0000256" key="1">
    <source>
        <dbReference type="ARBA" id="ARBA00004167"/>
    </source>
</evidence>